<keyword evidence="4" id="KW-1185">Reference proteome</keyword>
<dbReference type="EMBL" id="AWFF01000030">
    <property type="protein sequence ID" value="KCZ55469.1"/>
    <property type="molecule type" value="Genomic_DNA"/>
</dbReference>
<evidence type="ECO:0008006" key="5">
    <source>
        <dbReference type="Google" id="ProtNLM"/>
    </source>
</evidence>
<dbReference type="RefSeq" id="WP_241765145.1">
    <property type="nucleotide sequence ID" value="NZ_AWFF01000030.1"/>
</dbReference>
<dbReference type="Proteomes" id="UP000027037">
    <property type="component" value="Unassembled WGS sequence"/>
</dbReference>
<comment type="caution">
    <text evidence="3">The sequence shown here is derived from an EMBL/GenBank/DDBJ whole genome shotgun (WGS) entry which is preliminary data.</text>
</comment>
<dbReference type="STRING" id="1280946.HY29_12155"/>
<organism evidence="3 4">
    <name type="scientific">Hyphomonas beringensis</name>
    <dbReference type="NCBI Taxonomy" id="1280946"/>
    <lineage>
        <taxon>Bacteria</taxon>
        <taxon>Pseudomonadati</taxon>
        <taxon>Pseudomonadota</taxon>
        <taxon>Alphaproteobacteria</taxon>
        <taxon>Hyphomonadales</taxon>
        <taxon>Hyphomonadaceae</taxon>
        <taxon>Hyphomonas</taxon>
    </lineage>
</organism>
<dbReference type="PANTHER" id="PTHR35024:SF4">
    <property type="entry name" value="POLYMER-FORMING CYTOSKELETAL PROTEIN"/>
    <property type="match status" value="1"/>
</dbReference>
<evidence type="ECO:0000256" key="2">
    <source>
        <dbReference type="SAM" id="MobiDB-lite"/>
    </source>
</evidence>
<dbReference type="InterPro" id="IPR007607">
    <property type="entry name" value="BacA/B"/>
</dbReference>
<gene>
    <name evidence="3" type="ORF">HY29_12155</name>
</gene>
<sequence>MKAAPAQDAIRGASSKPAARAASIICADMKINGSVSSEGALQIDGVVDGDVTATDITIGASGHITGEVKAEVVKVKGRIKGSIRARKVELETGAHVKGDIVHSSLQIQSNAVFEGQVKHAEDPLKDTAPRAAAESRPSASVTPPAANANFGISPNAS</sequence>
<evidence type="ECO:0000313" key="4">
    <source>
        <dbReference type="Proteomes" id="UP000027037"/>
    </source>
</evidence>
<evidence type="ECO:0000313" key="3">
    <source>
        <dbReference type="EMBL" id="KCZ55469.1"/>
    </source>
</evidence>
<dbReference type="AlphaFoldDB" id="A0A062UFT8"/>
<dbReference type="eggNOG" id="COG1664">
    <property type="taxonomic scope" value="Bacteria"/>
</dbReference>
<name>A0A062UFT8_9PROT</name>
<feature type="region of interest" description="Disordered" evidence="2">
    <location>
        <begin position="120"/>
        <end position="157"/>
    </location>
</feature>
<dbReference type="PANTHER" id="PTHR35024">
    <property type="entry name" value="HYPOTHETICAL CYTOSOLIC PROTEIN"/>
    <property type="match status" value="1"/>
</dbReference>
<accession>A0A062UFT8</accession>
<protein>
    <recommendedName>
        <fullName evidence="5">Cell shape determination protein CcmA</fullName>
    </recommendedName>
</protein>
<evidence type="ECO:0000256" key="1">
    <source>
        <dbReference type="ARBA" id="ARBA00044755"/>
    </source>
</evidence>
<feature type="compositionally biased region" description="Low complexity" evidence="2">
    <location>
        <begin position="129"/>
        <end position="140"/>
    </location>
</feature>
<reference evidence="3 4" key="1">
    <citation type="journal article" date="2014" name="Antonie Van Leeuwenhoek">
        <title>Hyphomonas beringensis sp. nov. and Hyphomonas chukchiensis sp. nov., isolated from surface seawater of the Bering Sea and Chukchi Sea.</title>
        <authorList>
            <person name="Li C."/>
            <person name="Lai Q."/>
            <person name="Li G."/>
            <person name="Dong C."/>
            <person name="Wang J."/>
            <person name="Liao Y."/>
            <person name="Shao Z."/>
        </authorList>
    </citation>
    <scope>NUCLEOTIDE SEQUENCE [LARGE SCALE GENOMIC DNA]</scope>
    <source>
        <strain evidence="3 4">25B14_1</strain>
    </source>
</reference>
<dbReference type="PATRIC" id="fig|1280946.3.peg.1221"/>
<dbReference type="Pfam" id="PF04519">
    <property type="entry name" value="Bactofilin"/>
    <property type="match status" value="1"/>
</dbReference>
<comment type="similarity">
    <text evidence="1">Belongs to the bactofilin family.</text>
</comment>
<proteinExistence type="inferred from homology"/>